<dbReference type="EMBL" id="JAYMGO010000016">
    <property type="protein sequence ID" value="KAL1259949.1"/>
    <property type="molecule type" value="Genomic_DNA"/>
</dbReference>
<evidence type="ECO:0000256" key="1">
    <source>
        <dbReference type="SAM" id="MobiDB-lite"/>
    </source>
</evidence>
<feature type="compositionally biased region" description="Basic and acidic residues" evidence="1">
    <location>
        <begin position="110"/>
        <end position="128"/>
    </location>
</feature>
<protein>
    <submittedName>
        <fullName evidence="2">Uncharacterized protein</fullName>
    </submittedName>
</protein>
<evidence type="ECO:0000313" key="2">
    <source>
        <dbReference type="EMBL" id="KAL1259949.1"/>
    </source>
</evidence>
<accession>A0ABR3M7Q2</accession>
<reference evidence="2 3" key="1">
    <citation type="submission" date="2023-09" db="EMBL/GenBank/DDBJ databases">
        <authorList>
            <person name="Wang M."/>
        </authorList>
    </citation>
    <scope>NUCLEOTIDE SEQUENCE [LARGE SCALE GENOMIC DNA]</scope>
    <source>
        <strain evidence="2">GT-2023</strain>
        <tissue evidence="2">Liver</tissue>
    </source>
</reference>
<feature type="region of interest" description="Disordered" evidence="1">
    <location>
        <begin position="93"/>
        <end position="128"/>
    </location>
</feature>
<name>A0ABR3M7Q2_9TELE</name>
<comment type="caution">
    <text evidence="2">The sequence shown here is derived from an EMBL/GenBank/DDBJ whole genome shotgun (WGS) entry which is preliminary data.</text>
</comment>
<gene>
    <name evidence="2" type="ORF">QQF64_010526</name>
</gene>
<dbReference type="Proteomes" id="UP001558613">
    <property type="component" value="Unassembled WGS sequence"/>
</dbReference>
<sequence length="128" mass="13723">MSHHRTRICLWPTKGGFASKSGRLWAGLDVPIGLSAALCIRVGSQVLAVCFILGPSSVPLSMAQPDEKTSAVGAIEKTQTVMGLHTVAPADKVCYHHQRPQTSPGPPPETRADRPAANDRRRPACFEV</sequence>
<evidence type="ECO:0000313" key="3">
    <source>
        <dbReference type="Proteomes" id="UP001558613"/>
    </source>
</evidence>
<keyword evidence="3" id="KW-1185">Reference proteome</keyword>
<proteinExistence type="predicted"/>
<organism evidence="2 3">
    <name type="scientific">Cirrhinus molitorella</name>
    <name type="common">mud carp</name>
    <dbReference type="NCBI Taxonomy" id="172907"/>
    <lineage>
        <taxon>Eukaryota</taxon>
        <taxon>Metazoa</taxon>
        <taxon>Chordata</taxon>
        <taxon>Craniata</taxon>
        <taxon>Vertebrata</taxon>
        <taxon>Euteleostomi</taxon>
        <taxon>Actinopterygii</taxon>
        <taxon>Neopterygii</taxon>
        <taxon>Teleostei</taxon>
        <taxon>Ostariophysi</taxon>
        <taxon>Cypriniformes</taxon>
        <taxon>Cyprinidae</taxon>
        <taxon>Labeoninae</taxon>
        <taxon>Labeonini</taxon>
        <taxon>Cirrhinus</taxon>
    </lineage>
</organism>